<comment type="subcellular location">
    <subcellularLocation>
        <location evidence="10">Cell membrane</location>
        <topology evidence="10">Multi-pass membrane protein</topology>
    </subcellularLocation>
    <subcellularLocation>
        <location evidence="10">Bacterial flagellum basal body</location>
    </subcellularLocation>
</comment>
<comment type="similarity">
    <text evidence="2 10">Belongs to the FliR/MopE/SpaR family.</text>
</comment>
<keyword evidence="11" id="KW-0969">Cilium</keyword>
<dbReference type="PRINTS" id="PR00953">
    <property type="entry name" value="TYPE3IMRPROT"/>
</dbReference>
<evidence type="ECO:0000256" key="6">
    <source>
        <dbReference type="ARBA" id="ARBA00022989"/>
    </source>
</evidence>
<keyword evidence="4 10" id="KW-1003">Cell membrane</keyword>
<keyword evidence="5 10" id="KW-0812">Transmembrane</keyword>
<reference evidence="11 12" key="1">
    <citation type="submission" date="2017-08" db="EMBL/GenBank/DDBJ databases">
        <title>Infants hospitalized years apart are colonized by the same room-sourced microbial strains.</title>
        <authorList>
            <person name="Brooks B."/>
            <person name="Olm M.R."/>
            <person name="Firek B.A."/>
            <person name="Baker R."/>
            <person name="Thomas B.C."/>
            <person name="Morowitz M.J."/>
            <person name="Banfield J.F."/>
        </authorList>
    </citation>
    <scope>NUCLEOTIDE SEQUENCE [LARGE SCALE GENOMIC DNA]</scope>
    <source>
        <strain evidence="11">S2_005_002_R2_29</strain>
    </source>
</reference>
<proteinExistence type="inferred from homology"/>
<evidence type="ECO:0000313" key="12">
    <source>
        <dbReference type="Proteomes" id="UP000249417"/>
    </source>
</evidence>
<dbReference type="PANTHER" id="PTHR30065:SF8">
    <property type="entry name" value="FLAGELLAR BIOSYNTHETIC PROTEIN FLIR"/>
    <property type="match status" value="1"/>
</dbReference>
<dbReference type="InterPro" id="IPR006303">
    <property type="entry name" value="FliR"/>
</dbReference>
<keyword evidence="11" id="KW-0966">Cell projection</keyword>
<dbReference type="GO" id="GO:0009425">
    <property type="term" value="C:bacterial-type flagellum basal body"/>
    <property type="evidence" value="ECO:0007669"/>
    <property type="project" value="UniProtKB-SubCell"/>
</dbReference>
<feature type="transmembrane region" description="Helical" evidence="10">
    <location>
        <begin position="119"/>
        <end position="140"/>
    </location>
</feature>
<evidence type="ECO:0000256" key="5">
    <source>
        <dbReference type="ARBA" id="ARBA00022692"/>
    </source>
</evidence>
<dbReference type="GO" id="GO:0005886">
    <property type="term" value="C:plasma membrane"/>
    <property type="evidence" value="ECO:0007669"/>
    <property type="project" value="UniProtKB-SubCell"/>
</dbReference>
<evidence type="ECO:0000256" key="8">
    <source>
        <dbReference type="ARBA" id="ARBA00023143"/>
    </source>
</evidence>
<dbReference type="PANTHER" id="PTHR30065">
    <property type="entry name" value="FLAGELLAR BIOSYNTHETIC PROTEIN FLIR"/>
    <property type="match status" value="1"/>
</dbReference>
<evidence type="ECO:0000256" key="2">
    <source>
        <dbReference type="ARBA" id="ARBA00009772"/>
    </source>
</evidence>
<feature type="transmembrane region" description="Helical" evidence="10">
    <location>
        <begin position="176"/>
        <end position="202"/>
    </location>
</feature>
<name>A0A2W5QAL2_9BACT</name>
<evidence type="ECO:0000256" key="1">
    <source>
        <dbReference type="ARBA" id="ARBA00002578"/>
    </source>
</evidence>
<dbReference type="NCBIfam" id="TIGR01400">
    <property type="entry name" value="fliR"/>
    <property type="match status" value="1"/>
</dbReference>
<feature type="transmembrane region" description="Helical" evidence="10">
    <location>
        <begin position="67"/>
        <end position="85"/>
    </location>
</feature>
<organism evidence="11 12">
    <name type="scientific">Micavibrio aeruginosavorus</name>
    <dbReference type="NCBI Taxonomy" id="349221"/>
    <lineage>
        <taxon>Bacteria</taxon>
        <taxon>Pseudomonadati</taxon>
        <taxon>Bdellovibrionota</taxon>
        <taxon>Bdellovibrionia</taxon>
        <taxon>Bdellovibrionales</taxon>
        <taxon>Pseudobdellovibrionaceae</taxon>
        <taxon>Micavibrio</taxon>
    </lineage>
</organism>
<evidence type="ECO:0000256" key="3">
    <source>
        <dbReference type="ARBA" id="ARBA00021717"/>
    </source>
</evidence>
<dbReference type="Proteomes" id="UP000249417">
    <property type="component" value="Unassembled WGS sequence"/>
</dbReference>
<dbReference type="Pfam" id="PF01311">
    <property type="entry name" value="Bac_export_1"/>
    <property type="match status" value="1"/>
</dbReference>
<keyword evidence="8 10" id="KW-0975">Bacterial flagellum</keyword>
<keyword evidence="11" id="KW-0282">Flagellum</keyword>
<dbReference type="EMBL" id="QFQB01000005">
    <property type="protein sequence ID" value="PZQ48450.1"/>
    <property type="molecule type" value="Genomic_DNA"/>
</dbReference>
<dbReference type="GO" id="GO:0044780">
    <property type="term" value="P:bacterial-type flagellum assembly"/>
    <property type="evidence" value="ECO:0007669"/>
    <property type="project" value="UniProtKB-UniRule"/>
</dbReference>
<dbReference type="AlphaFoldDB" id="A0A2W5QAL2"/>
<keyword evidence="7 10" id="KW-0472">Membrane</keyword>
<dbReference type="InterPro" id="IPR002010">
    <property type="entry name" value="T3SS_IM_R"/>
</dbReference>
<dbReference type="GO" id="GO:0006605">
    <property type="term" value="P:protein targeting"/>
    <property type="evidence" value="ECO:0007669"/>
    <property type="project" value="UniProtKB-UniRule"/>
</dbReference>
<evidence type="ECO:0000256" key="4">
    <source>
        <dbReference type="ARBA" id="ARBA00022475"/>
    </source>
</evidence>
<keyword evidence="6 10" id="KW-1133">Transmembrane helix</keyword>
<sequence length="257" mass="27589">MNILEQFLTTGIFAFIIIFVRFGTALMIMPGIGDTFVPQNIRLFIALGLSLVVSPVIRPHLPDPLPGFGGMLSLIAVEFITGLFIGTIARVLMMALDTAGMLISLASGISNAQVFNPSLAVQGSVFGAFLSVTGVTLLFVTNLHHMLIHGLVESYEMFPIGTVPDTGSMAELMAKAVAASFMTGFQIALPFIVVSLLLYTGMGVLSRLMPQLQVFMIVIPVQILLAVVMVAISLSAMMLFFISRFEDGMVYFLSQGG</sequence>
<comment type="function">
    <text evidence="1 10">Role in flagellar biosynthesis.</text>
</comment>
<comment type="caution">
    <text evidence="11">The sequence shown here is derived from an EMBL/GenBank/DDBJ whole genome shotgun (WGS) entry which is preliminary data.</text>
</comment>
<evidence type="ECO:0000256" key="7">
    <source>
        <dbReference type="ARBA" id="ARBA00023136"/>
    </source>
</evidence>
<protein>
    <recommendedName>
        <fullName evidence="3 9">Flagellar biosynthetic protein FliR</fullName>
    </recommendedName>
</protein>
<evidence type="ECO:0000256" key="10">
    <source>
        <dbReference type="RuleBase" id="RU362071"/>
    </source>
</evidence>
<gene>
    <name evidence="11" type="primary">fliR</name>
    <name evidence="11" type="ORF">DI551_01470</name>
</gene>
<evidence type="ECO:0000256" key="9">
    <source>
        <dbReference type="NCBIfam" id="TIGR01400"/>
    </source>
</evidence>
<accession>A0A2W5QAL2</accession>
<feature type="transmembrane region" description="Helical" evidence="10">
    <location>
        <begin position="214"/>
        <end position="242"/>
    </location>
</feature>
<feature type="transmembrane region" description="Helical" evidence="10">
    <location>
        <begin position="6"/>
        <end position="29"/>
    </location>
</feature>
<evidence type="ECO:0000313" key="11">
    <source>
        <dbReference type="EMBL" id="PZQ48450.1"/>
    </source>
</evidence>